<reference evidence="7" key="1">
    <citation type="submission" date="2023-07" db="EMBL/GenBank/DDBJ databases">
        <title>Genome content predicts the carbon catabolic preferences of heterotrophic bacteria.</title>
        <authorList>
            <person name="Gralka M."/>
        </authorList>
    </citation>
    <scope>NUCLEOTIDE SEQUENCE</scope>
    <source>
        <strain evidence="7">6E03</strain>
    </source>
</reference>
<dbReference type="EMBL" id="JAUYVK010000030">
    <property type="protein sequence ID" value="MDP2491846.1"/>
    <property type="molecule type" value="Genomic_DNA"/>
</dbReference>
<dbReference type="PIRSF" id="PIRSF000398">
    <property type="entry name" value="M_m6A_EcoRV"/>
    <property type="match status" value="1"/>
</dbReference>
<dbReference type="Gene3D" id="3.40.50.150">
    <property type="entry name" value="Vaccinia Virus protein VP39"/>
    <property type="match status" value="1"/>
</dbReference>
<accession>A0ABD5AFE2</accession>
<evidence type="ECO:0000313" key="7">
    <source>
        <dbReference type="EMBL" id="MDP2491846.1"/>
    </source>
</evidence>
<keyword evidence="4" id="KW-0808">Transferase</keyword>
<evidence type="ECO:0000256" key="3">
    <source>
        <dbReference type="ARBA" id="ARBA00022603"/>
    </source>
</evidence>
<keyword evidence="5" id="KW-0949">S-adenosyl-L-methionine</keyword>
<dbReference type="InterPro" id="IPR012327">
    <property type="entry name" value="MeTrfase_D12"/>
</dbReference>
<dbReference type="GO" id="GO:0032259">
    <property type="term" value="P:methylation"/>
    <property type="evidence" value="ECO:0007669"/>
    <property type="project" value="UniProtKB-KW"/>
</dbReference>
<dbReference type="GO" id="GO:0009007">
    <property type="term" value="F:site-specific DNA-methyltransferase (adenine-specific) activity"/>
    <property type="evidence" value="ECO:0007669"/>
    <property type="project" value="UniProtKB-EC"/>
</dbReference>
<evidence type="ECO:0000256" key="5">
    <source>
        <dbReference type="ARBA" id="ARBA00022691"/>
    </source>
</evidence>
<sequence length="287" mass="32535">MRFLTPLRYPGGKGKLADYVKETYRANNIVGGHYVEPYTGGGAVALDMLISGTTEHIHLNDIDPAVFSFWFAVLYQTDELIEKIETTEVTIEEWHRQKEILNTTVVAQGEASLELGFATFFLNRTNRSGILKAGVIGGKAQSGTWKLDVRFNKANLITRIRRISLFSDRISLYNLDAIHLINDLDGEIPQQSMLYLDPPYYVKGQGLYRNFYTHDDHITIRDALIESGFEHWMVSYDNAEEIRDIYTGYPQTIYSLQYTAQTKAVGSEVMIYSNEILAPEIALGRAS</sequence>
<dbReference type="EC" id="2.1.1.72" evidence="2"/>
<dbReference type="Proteomes" id="UP001177883">
    <property type="component" value="Unassembled WGS sequence"/>
</dbReference>
<gene>
    <name evidence="7" type="ORF">Q8W38_21060</name>
</gene>
<protein>
    <recommendedName>
        <fullName evidence="2">site-specific DNA-methyltransferase (adenine-specific)</fullName>
        <ecNumber evidence="2">2.1.1.72</ecNumber>
    </recommendedName>
</protein>
<dbReference type="Pfam" id="PF02086">
    <property type="entry name" value="MethyltransfD12"/>
    <property type="match status" value="1"/>
</dbReference>
<dbReference type="AlphaFoldDB" id="A0ABD5AFE2"/>
<dbReference type="Gene3D" id="1.10.1020.10">
    <property type="entry name" value="Adenine-specific Methyltransferase, Domain 2"/>
    <property type="match status" value="1"/>
</dbReference>
<dbReference type="PANTHER" id="PTHR30481">
    <property type="entry name" value="DNA ADENINE METHYLASE"/>
    <property type="match status" value="1"/>
</dbReference>
<proteinExistence type="inferred from homology"/>
<evidence type="ECO:0000256" key="1">
    <source>
        <dbReference type="ARBA" id="ARBA00006594"/>
    </source>
</evidence>
<dbReference type="SUPFAM" id="SSF53335">
    <property type="entry name" value="S-adenosyl-L-methionine-dependent methyltransferases"/>
    <property type="match status" value="1"/>
</dbReference>
<comment type="caution">
    <text evidence="7">The sequence shown here is derived from an EMBL/GenBank/DDBJ whole genome shotgun (WGS) entry which is preliminary data.</text>
</comment>
<evidence type="ECO:0000256" key="2">
    <source>
        <dbReference type="ARBA" id="ARBA00011900"/>
    </source>
</evidence>
<dbReference type="InterPro" id="IPR029063">
    <property type="entry name" value="SAM-dependent_MTases_sf"/>
</dbReference>
<dbReference type="RefSeq" id="WP_102491202.1">
    <property type="nucleotide sequence ID" value="NZ_CP089205.1"/>
</dbReference>
<evidence type="ECO:0000256" key="6">
    <source>
        <dbReference type="ARBA" id="ARBA00047942"/>
    </source>
</evidence>
<dbReference type="PANTHER" id="PTHR30481:SF2">
    <property type="entry name" value="SITE-SPECIFIC DNA-METHYLTRANSFERASE (ADENINE-SPECIFIC)"/>
    <property type="match status" value="1"/>
</dbReference>
<comment type="similarity">
    <text evidence="1">Belongs to the N(4)/N(6)-methyltransferase family.</text>
</comment>
<dbReference type="InterPro" id="IPR012263">
    <property type="entry name" value="M_m6A_EcoRV"/>
</dbReference>
<organism evidence="7 8">
    <name type="scientific">Vibrio splendidus</name>
    <dbReference type="NCBI Taxonomy" id="29497"/>
    <lineage>
        <taxon>Bacteria</taxon>
        <taxon>Pseudomonadati</taxon>
        <taxon>Pseudomonadota</taxon>
        <taxon>Gammaproteobacteria</taxon>
        <taxon>Vibrionales</taxon>
        <taxon>Vibrionaceae</taxon>
        <taxon>Vibrio</taxon>
    </lineage>
</organism>
<dbReference type="PRINTS" id="PR00505">
    <property type="entry name" value="D12N6MTFRASE"/>
</dbReference>
<dbReference type="InterPro" id="IPR023095">
    <property type="entry name" value="Ade_MeTrfase_dom_2"/>
</dbReference>
<comment type="catalytic activity">
    <reaction evidence="6">
        <text>a 2'-deoxyadenosine in DNA + S-adenosyl-L-methionine = an N(6)-methyl-2'-deoxyadenosine in DNA + S-adenosyl-L-homocysteine + H(+)</text>
        <dbReference type="Rhea" id="RHEA:15197"/>
        <dbReference type="Rhea" id="RHEA-COMP:12418"/>
        <dbReference type="Rhea" id="RHEA-COMP:12419"/>
        <dbReference type="ChEBI" id="CHEBI:15378"/>
        <dbReference type="ChEBI" id="CHEBI:57856"/>
        <dbReference type="ChEBI" id="CHEBI:59789"/>
        <dbReference type="ChEBI" id="CHEBI:90615"/>
        <dbReference type="ChEBI" id="CHEBI:90616"/>
        <dbReference type="EC" id="2.1.1.72"/>
    </reaction>
</comment>
<name>A0ABD5AFE2_VIBSP</name>
<evidence type="ECO:0000256" key="4">
    <source>
        <dbReference type="ARBA" id="ARBA00022679"/>
    </source>
</evidence>
<evidence type="ECO:0000313" key="8">
    <source>
        <dbReference type="Proteomes" id="UP001177883"/>
    </source>
</evidence>
<keyword evidence="3 7" id="KW-0489">Methyltransferase</keyword>